<feature type="signal peptide" evidence="1">
    <location>
        <begin position="1"/>
        <end position="21"/>
    </location>
</feature>
<dbReference type="Proteomes" id="UP000305751">
    <property type="component" value="Unassembled WGS sequence"/>
</dbReference>
<dbReference type="RefSeq" id="WP_136014230.1">
    <property type="nucleotide sequence ID" value="NZ_CAOPZM010000030.1"/>
</dbReference>
<reference evidence="2 3" key="1">
    <citation type="submission" date="2019-04" db="EMBL/GenBank/DDBJ databases">
        <title>Microbes associate with the intestines of laboratory mice.</title>
        <authorList>
            <person name="Navarre W."/>
            <person name="Wong E."/>
            <person name="Huang K."/>
            <person name="Tropini C."/>
            <person name="Ng K."/>
            <person name="Yu B."/>
        </authorList>
    </citation>
    <scope>NUCLEOTIDE SEQUENCE [LARGE SCALE GENOMIC DNA]</scope>
    <source>
        <strain evidence="2 3">NM70_E10</strain>
    </source>
</reference>
<dbReference type="CDD" id="cd14492">
    <property type="entry name" value="lipocalin_MxiM-like"/>
    <property type="match status" value="1"/>
</dbReference>
<dbReference type="Pfam" id="PF16139">
    <property type="entry name" value="DUF4847"/>
    <property type="match status" value="1"/>
</dbReference>
<feature type="chain" id="PRO_5020615647" evidence="1">
    <location>
        <begin position="22"/>
        <end position="171"/>
    </location>
</feature>
<dbReference type="InterPro" id="IPR038670">
    <property type="entry name" value="HslJ-like_sf"/>
</dbReference>
<dbReference type="Gene3D" id="2.40.128.270">
    <property type="match status" value="1"/>
</dbReference>
<organism evidence="2 3">
    <name type="scientific">Bacteroides acidifaciens</name>
    <dbReference type="NCBI Taxonomy" id="85831"/>
    <lineage>
        <taxon>Bacteria</taxon>
        <taxon>Pseudomonadati</taxon>
        <taxon>Bacteroidota</taxon>
        <taxon>Bacteroidia</taxon>
        <taxon>Bacteroidales</taxon>
        <taxon>Bacteroidaceae</taxon>
        <taxon>Bacteroides</taxon>
    </lineage>
</organism>
<protein>
    <submittedName>
        <fullName evidence="2">DUF4847 domain-containing protein</fullName>
    </submittedName>
</protein>
<gene>
    <name evidence="2" type="ORF">E5356_09610</name>
</gene>
<keyword evidence="3" id="KW-1185">Reference proteome</keyword>
<evidence type="ECO:0000256" key="1">
    <source>
        <dbReference type="SAM" id="SignalP"/>
    </source>
</evidence>
<dbReference type="InterPro" id="IPR032316">
    <property type="entry name" value="DUF4847"/>
</dbReference>
<name>A0A4S2APN9_9BACE</name>
<dbReference type="EMBL" id="SRZA01000025">
    <property type="protein sequence ID" value="TGY03053.1"/>
    <property type="molecule type" value="Genomic_DNA"/>
</dbReference>
<dbReference type="PROSITE" id="PS51257">
    <property type="entry name" value="PROKAR_LIPOPROTEIN"/>
    <property type="match status" value="1"/>
</dbReference>
<sequence length="171" mass="18977">MKKNIYKIVGLLLLLPLFSGCNDSDDVAAIFTGKTWKLNYITVDGGHEMFPFWENEEQEKASIKELNKNGTYNIVFDGTVDGDVMNGNIKGSIIATGTFEGKWSANAKKNSFKATVTTAGNYGNDQLARNFIEGLNTATSYEGDSNNLYLLYKPTSGKQTFRMVFRIVSNK</sequence>
<comment type="caution">
    <text evidence="2">The sequence shown here is derived from an EMBL/GenBank/DDBJ whole genome shotgun (WGS) entry which is preliminary data.</text>
</comment>
<evidence type="ECO:0000313" key="3">
    <source>
        <dbReference type="Proteomes" id="UP000305751"/>
    </source>
</evidence>
<evidence type="ECO:0000313" key="2">
    <source>
        <dbReference type="EMBL" id="TGY03053.1"/>
    </source>
</evidence>
<proteinExistence type="predicted"/>
<keyword evidence="1" id="KW-0732">Signal</keyword>
<accession>A0A4S2APN9</accession>
<dbReference type="AlphaFoldDB" id="A0A4S2APN9"/>